<dbReference type="Proteomes" id="UP001497480">
    <property type="component" value="Unassembled WGS sequence"/>
</dbReference>
<name>A0AAV1YM13_LUPLU</name>
<dbReference type="PANTHER" id="PTHR33356">
    <property type="entry name" value="TIP41-LIKE PROTEIN"/>
    <property type="match status" value="1"/>
</dbReference>
<dbReference type="AlphaFoldDB" id="A0AAV1YM13"/>
<proteinExistence type="predicted"/>
<keyword evidence="3" id="KW-1185">Reference proteome</keyword>
<gene>
    <name evidence="2" type="ORF">LLUT_LOCUS35168</name>
</gene>
<dbReference type="PANTHER" id="PTHR33356:SF16">
    <property type="entry name" value="G PATCH DOMAIN PROTEIN"/>
    <property type="match status" value="1"/>
</dbReference>
<sequence>MSHFMHLQDQNHRKFHISRNLEPVQPFGSHQSTMWSRLGSNHGSLKGSTDSTNSVVGMFEKMKLQENSYSNICFRVGPSTYHQSFIQDQIRAIQLSWLKQEQILSLKQKLVGETMQFEKKGKRVGVESGNGQQRTRSRPIRPTPMPHQTVSQMQAHFLDGSASTPTSCGTGVFLPRGAPSKRPGKGCSTVVIPARVVQALQLHFDQMAATPGPKVAGYPPLHGT</sequence>
<reference evidence="2 3" key="1">
    <citation type="submission" date="2024-03" db="EMBL/GenBank/DDBJ databases">
        <authorList>
            <person name="Martinez-Hernandez J."/>
        </authorList>
    </citation>
    <scope>NUCLEOTIDE SEQUENCE [LARGE SCALE GENOMIC DNA]</scope>
</reference>
<dbReference type="EMBL" id="CAXHTB010000025">
    <property type="protein sequence ID" value="CAL0334108.1"/>
    <property type="molecule type" value="Genomic_DNA"/>
</dbReference>
<evidence type="ECO:0000313" key="3">
    <source>
        <dbReference type="Proteomes" id="UP001497480"/>
    </source>
</evidence>
<evidence type="ECO:0000256" key="1">
    <source>
        <dbReference type="SAM" id="MobiDB-lite"/>
    </source>
</evidence>
<feature type="region of interest" description="Disordered" evidence="1">
    <location>
        <begin position="121"/>
        <end position="147"/>
    </location>
</feature>
<protein>
    <submittedName>
        <fullName evidence="2">Uncharacterized protein</fullName>
    </submittedName>
</protein>
<organism evidence="2 3">
    <name type="scientific">Lupinus luteus</name>
    <name type="common">European yellow lupine</name>
    <dbReference type="NCBI Taxonomy" id="3873"/>
    <lineage>
        <taxon>Eukaryota</taxon>
        <taxon>Viridiplantae</taxon>
        <taxon>Streptophyta</taxon>
        <taxon>Embryophyta</taxon>
        <taxon>Tracheophyta</taxon>
        <taxon>Spermatophyta</taxon>
        <taxon>Magnoliopsida</taxon>
        <taxon>eudicotyledons</taxon>
        <taxon>Gunneridae</taxon>
        <taxon>Pentapetalae</taxon>
        <taxon>rosids</taxon>
        <taxon>fabids</taxon>
        <taxon>Fabales</taxon>
        <taxon>Fabaceae</taxon>
        <taxon>Papilionoideae</taxon>
        <taxon>50 kb inversion clade</taxon>
        <taxon>genistoids sensu lato</taxon>
        <taxon>core genistoids</taxon>
        <taxon>Genisteae</taxon>
        <taxon>Lupinus</taxon>
    </lineage>
</organism>
<evidence type="ECO:0000313" key="2">
    <source>
        <dbReference type="EMBL" id="CAL0334108.1"/>
    </source>
</evidence>
<comment type="caution">
    <text evidence="2">The sequence shown here is derived from an EMBL/GenBank/DDBJ whole genome shotgun (WGS) entry which is preliminary data.</text>
</comment>
<accession>A0AAV1YM13</accession>